<protein>
    <submittedName>
        <fullName evidence="1">Uncharacterized protein</fullName>
    </submittedName>
</protein>
<evidence type="ECO:0000313" key="2">
    <source>
        <dbReference type="Proteomes" id="UP001221328"/>
    </source>
</evidence>
<accession>A0ABT5G3K3</accession>
<comment type="caution">
    <text evidence="1">The sequence shown here is derived from an EMBL/GenBank/DDBJ whole genome shotgun (WGS) entry which is preliminary data.</text>
</comment>
<organism evidence="1 2">
    <name type="scientific">Streptomyces gilvifuscus</name>
    <dbReference type="NCBI Taxonomy" id="1550617"/>
    <lineage>
        <taxon>Bacteria</taxon>
        <taxon>Bacillati</taxon>
        <taxon>Actinomycetota</taxon>
        <taxon>Actinomycetes</taxon>
        <taxon>Kitasatosporales</taxon>
        <taxon>Streptomycetaceae</taxon>
        <taxon>Streptomyces</taxon>
    </lineage>
</organism>
<reference evidence="1 2" key="1">
    <citation type="journal article" date="2015" name="Int. J. Syst. Evol. Microbiol.">
        <title>Streptomyces gilvifuscus sp. nov., an actinomycete that produces antibacterial compounds isolated from soil.</title>
        <authorList>
            <person name="Nguyen T.M."/>
            <person name="Kim J."/>
        </authorList>
    </citation>
    <scope>NUCLEOTIDE SEQUENCE [LARGE SCALE GENOMIC DNA]</scope>
    <source>
        <strain evidence="1 2">T113</strain>
    </source>
</reference>
<dbReference type="Proteomes" id="UP001221328">
    <property type="component" value="Unassembled WGS sequence"/>
</dbReference>
<sequence length="67" mass="7627">MRARRSSAFKAIGRNLGEGLMWMAIGWYGTYLPTPWTQYVSPPPEPPCLPPLSQEELARWHELVGDL</sequence>
<keyword evidence="2" id="KW-1185">Reference proteome</keyword>
<dbReference type="EMBL" id="JAQOSK010000016">
    <property type="protein sequence ID" value="MDC2959384.1"/>
    <property type="molecule type" value="Genomic_DNA"/>
</dbReference>
<evidence type="ECO:0000313" key="1">
    <source>
        <dbReference type="EMBL" id="MDC2959384.1"/>
    </source>
</evidence>
<gene>
    <name evidence="1" type="ORF">PO587_33640</name>
</gene>
<proteinExistence type="predicted"/>
<name>A0ABT5G3K3_9ACTN</name>
<dbReference type="RefSeq" id="WP_272177811.1">
    <property type="nucleotide sequence ID" value="NZ_JAQOSK010000016.1"/>
</dbReference>